<protein>
    <submittedName>
        <fullName evidence="2">RNA-directed DNA polymerase, eukaryota</fullName>
    </submittedName>
</protein>
<feature type="non-terminal residue" evidence="2">
    <location>
        <position position="1"/>
    </location>
</feature>
<dbReference type="PANTHER" id="PTHR33710">
    <property type="entry name" value="BNAC02G09200D PROTEIN"/>
    <property type="match status" value="1"/>
</dbReference>
<reference evidence="2" key="2">
    <citation type="submission" date="2022-01" db="EMBL/GenBank/DDBJ databases">
        <authorList>
            <person name="Yamashiro T."/>
            <person name="Shiraishi A."/>
            <person name="Satake H."/>
            <person name="Nakayama K."/>
        </authorList>
    </citation>
    <scope>NUCLEOTIDE SEQUENCE</scope>
</reference>
<keyword evidence="2" id="KW-0548">Nucleotidyltransferase</keyword>
<name>A0ABQ5CHW9_9ASTR</name>
<dbReference type="EMBL" id="BQNB010014307">
    <property type="protein sequence ID" value="GJT26605.1"/>
    <property type="molecule type" value="Genomic_DNA"/>
</dbReference>
<keyword evidence="3" id="KW-1185">Reference proteome</keyword>
<organism evidence="2 3">
    <name type="scientific">Tanacetum coccineum</name>
    <dbReference type="NCBI Taxonomy" id="301880"/>
    <lineage>
        <taxon>Eukaryota</taxon>
        <taxon>Viridiplantae</taxon>
        <taxon>Streptophyta</taxon>
        <taxon>Embryophyta</taxon>
        <taxon>Tracheophyta</taxon>
        <taxon>Spermatophyta</taxon>
        <taxon>Magnoliopsida</taxon>
        <taxon>eudicotyledons</taxon>
        <taxon>Gunneridae</taxon>
        <taxon>Pentapetalae</taxon>
        <taxon>asterids</taxon>
        <taxon>campanulids</taxon>
        <taxon>Asterales</taxon>
        <taxon>Asteraceae</taxon>
        <taxon>Asteroideae</taxon>
        <taxon>Anthemideae</taxon>
        <taxon>Anthemidinae</taxon>
        <taxon>Tanacetum</taxon>
    </lineage>
</organism>
<feature type="compositionally biased region" description="Gly residues" evidence="1">
    <location>
        <begin position="90"/>
        <end position="100"/>
    </location>
</feature>
<comment type="caution">
    <text evidence="2">The sequence shown here is derived from an EMBL/GenBank/DDBJ whole genome shotgun (WGS) entry which is preliminary data.</text>
</comment>
<keyword evidence="2" id="KW-0695">RNA-directed DNA polymerase</keyword>
<dbReference type="Proteomes" id="UP001151760">
    <property type="component" value="Unassembled WGS sequence"/>
</dbReference>
<sequence>WKKRVVNMFPHRRDGEGFGVVDTVDFDELSNGSMKEAHPNDLNKETMETEMMGNGEANQIGGTANRVGKKRKTYDGGIFVCGKSDEDGIGSKGKGSGGRGSHQSKKVARRRRRSSMESNNDLHDRLKVNPDECKVPQVSASSEIKGGMEVPRPEDNSVCSYENMKKIGEKIGVIWDDCDSRDMKIISLNIRGLKRKGKVEWLQEFIRSETPCVVGLQETKCRDISEQWIEEIWGSRNFGFAQADAIGKSGGLLLIWDTTVFTGIGAFGSDRFVAVRGNWKGVTGDVVIANIYGAHSTDQKVIMWNKISTLLNSVGGAWCLFGDFNDVRVPKRLNSHFNTRDARNFNDFIQDNSLVEIQLGGRRFTRISDDGLKFSKLDCFLVTADFCSTWGNLSAITLDRKHSDHCPIILRDLVRDFGPKPFRSFNVWLADAEIGSVVNLAWEKPVRAIRPDCVVRDKLKNVKEVLKRWSKTKFGDTNQCIETNKREAIKWEAEAELRNLSDEEMRKWGEARKAWPDKENEKADMLKHKARVKWDDLGGAGFKAGVAIFRRRGEVIEAVRWFWDKGELSKGCNASFVTLIPKVVDPMGLGDFRPISLIGSYYKIIAKLLAERVKKIVEDVIGEPQNAFIKGRYILDGVLIANETMEYLKKKKRRADI</sequence>
<reference evidence="2" key="1">
    <citation type="journal article" date="2022" name="Int. J. Mol. Sci.">
        <title>Draft Genome of Tanacetum Coccineum: Genomic Comparison of Closely Related Tanacetum-Family Plants.</title>
        <authorList>
            <person name="Yamashiro T."/>
            <person name="Shiraishi A."/>
            <person name="Nakayama K."/>
            <person name="Satake H."/>
        </authorList>
    </citation>
    <scope>NUCLEOTIDE SEQUENCE</scope>
</reference>
<feature type="compositionally biased region" description="Basic residues" evidence="1">
    <location>
        <begin position="102"/>
        <end position="113"/>
    </location>
</feature>
<proteinExistence type="predicted"/>
<evidence type="ECO:0000313" key="3">
    <source>
        <dbReference type="Proteomes" id="UP001151760"/>
    </source>
</evidence>
<gene>
    <name evidence="2" type="ORF">Tco_0906880</name>
</gene>
<dbReference type="SUPFAM" id="SSF56219">
    <property type="entry name" value="DNase I-like"/>
    <property type="match status" value="1"/>
</dbReference>
<keyword evidence="2" id="KW-0808">Transferase</keyword>
<dbReference type="InterPro" id="IPR036691">
    <property type="entry name" value="Endo/exonu/phosph_ase_sf"/>
</dbReference>
<evidence type="ECO:0000256" key="1">
    <source>
        <dbReference type="SAM" id="MobiDB-lite"/>
    </source>
</evidence>
<evidence type="ECO:0000313" key="2">
    <source>
        <dbReference type="EMBL" id="GJT26605.1"/>
    </source>
</evidence>
<dbReference type="GO" id="GO:0003964">
    <property type="term" value="F:RNA-directed DNA polymerase activity"/>
    <property type="evidence" value="ECO:0007669"/>
    <property type="project" value="UniProtKB-KW"/>
</dbReference>
<dbReference type="Gene3D" id="3.60.10.10">
    <property type="entry name" value="Endonuclease/exonuclease/phosphatase"/>
    <property type="match status" value="1"/>
</dbReference>
<dbReference type="PANTHER" id="PTHR33710:SF64">
    <property type="entry name" value="ENDONUCLEASE_EXONUCLEASE_PHOSPHATASE DOMAIN-CONTAINING PROTEIN"/>
    <property type="match status" value="1"/>
</dbReference>
<accession>A0ABQ5CHW9</accession>
<feature type="region of interest" description="Disordered" evidence="1">
    <location>
        <begin position="85"/>
        <end position="127"/>
    </location>
</feature>